<accession>A0A6M3L788</accession>
<organism evidence="1">
    <name type="scientific">viral metagenome</name>
    <dbReference type="NCBI Taxonomy" id="1070528"/>
    <lineage>
        <taxon>unclassified sequences</taxon>
        <taxon>metagenomes</taxon>
        <taxon>organismal metagenomes</taxon>
    </lineage>
</organism>
<gene>
    <name evidence="1" type="ORF">MM415B02430_0020</name>
</gene>
<dbReference type="AlphaFoldDB" id="A0A6M3L788"/>
<reference evidence="1" key="1">
    <citation type="submission" date="2020-03" db="EMBL/GenBank/DDBJ databases">
        <title>The deep terrestrial virosphere.</title>
        <authorList>
            <person name="Holmfeldt K."/>
            <person name="Nilsson E."/>
            <person name="Simone D."/>
            <person name="Lopez-Fernandez M."/>
            <person name="Wu X."/>
            <person name="de Brujin I."/>
            <person name="Lundin D."/>
            <person name="Andersson A."/>
            <person name="Bertilsson S."/>
            <person name="Dopson M."/>
        </authorList>
    </citation>
    <scope>NUCLEOTIDE SEQUENCE</scope>
    <source>
        <strain evidence="1">MM415B02430</strain>
    </source>
</reference>
<name>A0A6M3L788_9ZZZZ</name>
<dbReference type="EMBL" id="MT142895">
    <property type="protein sequence ID" value="QJA90179.1"/>
    <property type="molecule type" value="Genomic_DNA"/>
</dbReference>
<protein>
    <submittedName>
        <fullName evidence="1">Uncharacterized protein</fullName>
    </submittedName>
</protein>
<evidence type="ECO:0000313" key="1">
    <source>
        <dbReference type="EMBL" id="QJA90179.1"/>
    </source>
</evidence>
<proteinExistence type="predicted"/>
<sequence>MEAKELERLIACAELRNPQQYNASRERYIAEISFKAGEEVKDKEWDDWRVKYIPEALSVAHQEGREEYHRFMGTSCPHYVADRYYTESPCKDCYEAKLKEWGIEELE</sequence>